<organism evidence="1 2">
    <name type="scientific">Candidatus Viridilinea halotolerans</name>
    <dbReference type="NCBI Taxonomy" id="2491704"/>
    <lineage>
        <taxon>Bacteria</taxon>
        <taxon>Bacillati</taxon>
        <taxon>Chloroflexota</taxon>
        <taxon>Chloroflexia</taxon>
        <taxon>Chloroflexales</taxon>
        <taxon>Chloroflexineae</taxon>
        <taxon>Oscillochloridaceae</taxon>
        <taxon>Candidatus Viridilinea</taxon>
    </lineage>
</organism>
<comment type="caution">
    <text evidence="1">The sequence shown here is derived from an EMBL/GenBank/DDBJ whole genome shotgun (WGS) entry which is preliminary data.</text>
</comment>
<gene>
    <name evidence="1" type="ORF">EI684_05570</name>
</gene>
<reference evidence="1 2" key="1">
    <citation type="submission" date="2018-12" db="EMBL/GenBank/DDBJ databases">
        <title>Genome Sequence of Candidatus Viridilinea halotolerans isolated from saline sulfide-rich spring.</title>
        <authorList>
            <person name="Grouzdev D.S."/>
            <person name="Burganskaya E.I."/>
            <person name="Krutkina M.S."/>
            <person name="Sukhacheva M.V."/>
            <person name="Gorlenko V.M."/>
        </authorList>
    </citation>
    <scope>NUCLEOTIDE SEQUENCE [LARGE SCALE GENOMIC DNA]</scope>
    <source>
        <strain evidence="1">Chok-6</strain>
    </source>
</reference>
<protein>
    <submittedName>
        <fullName evidence="1">Uncharacterized protein</fullName>
    </submittedName>
</protein>
<evidence type="ECO:0000313" key="2">
    <source>
        <dbReference type="Proteomes" id="UP000280307"/>
    </source>
</evidence>
<dbReference type="Proteomes" id="UP000280307">
    <property type="component" value="Unassembled WGS sequence"/>
</dbReference>
<evidence type="ECO:0000313" key="1">
    <source>
        <dbReference type="EMBL" id="RRR75070.1"/>
    </source>
</evidence>
<dbReference type="AlphaFoldDB" id="A0A426U560"/>
<sequence length="102" mass="11852">MTTIYLETTDNAIQVRSLVETAIQREIAHLELAFMLAQERLVPFEQKYRTTSEHFITSMAAEDLVGGDDEYVQWAGEYRLVRDLEAKLRQLRGITYRDADIL</sequence>
<proteinExistence type="predicted"/>
<accession>A0A426U560</accession>
<name>A0A426U560_9CHLR</name>
<dbReference type="EMBL" id="RSAS01000216">
    <property type="protein sequence ID" value="RRR75070.1"/>
    <property type="molecule type" value="Genomic_DNA"/>
</dbReference>